<evidence type="ECO:0000313" key="2">
    <source>
        <dbReference type="Proteomes" id="UP000663844"/>
    </source>
</evidence>
<comment type="caution">
    <text evidence="1">The sequence shown here is derived from an EMBL/GenBank/DDBJ whole genome shotgun (WGS) entry which is preliminary data.</text>
</comment>
<sequence length="10" mass="1159">VVYGTLVMMF</sequence>
<accession>A0A819X8M9</accession>
<gene>
    <name evidence="1" type="ORF">OXD698_LOCUS37341</name>
</gene>
<organism evidence="1 2">
    <name type="scientific">Adineta steineri</name>
    <dbReference type="NCBI Taxonomy" id="433720"/>
    <lineage>
        <taxon>Eukaryota</taxon>
        <taxon>Metazoa</taxon>
        <taxon>Spiralia</taxon>
        <taxon>Gnathifera</taxon>
        <taxon>Rotifera</taxon>
        <taxon>Eurotatoria</taxon>
        <taxon>Bdelloidea</taxon>
        <taxon>Adinetida</taxon>
        <taxon>Adinetidae</taxon>
        <taxon>Adineta</taxon>
    </lineage>
</organism>
<name>A0A819X8M9_9BILA</name>
<dbReference type="EMBL" id="CAJOAZ010006524">
    <property type="protein sequence ID" value="CAF4137179.1"/>
    <property type="molecule type" value="Genomic_DNA"/>
</dbReference>
<protein>
    <submittedName>
        <fullName evidence="1">Uncharacterized protein</fullName>
    </submittedName>
</protein>
<dbReference type="Proteomes" id="UP000663844">
    <property type="component" value="Unassembled WGS sequence"/>
</dbReference>
<proteinExistence type="predicted"/>
<reference evidence="1" key="1">
    <citation type="submission" date="2021-02" db="EMBL/GenBank/DDBJ databases">
        <authorList>
            <person name="Nowell W R."/>
        </authorList>
    </citation>
    <scope>NUCLEOTIDE SEQUENCE</scope>
</reference>
<evidence type="ECO:0000313" key="1">
    <source>
        <dbReference type="EMBL" id="CAF4137179.1"/>
    </source>
</evidence>
<feature type="non-terminal residue" evidence="1">
    <location>
        <position position="1"/>
    </location>
</feature>